<comment type="caution">
    <text evidence="3">The sequence shown here is derived from an EMBL/GenBank/DDBJ whole genome shotgun (WGS) entry which is preliminary data.</text>
</comment>
<keyword evidence="2" id="KW-0812">Transmembrane</keyword>
<evidence type="ECO:0000313" key="4">
    <source>
        <dbReference type="Proteomes" id="UP000031675"/>
    </source>
</evidence>
<reference evidence="4" key="1">
    <citation type="journal article" date="2015" name="Chem. Biol.">
        <title>Structure, bioactivity, and resistance mechanism of streptomonomicin, an unusual lasso Peptide from an understudied halophilic actinomycete.</title>
        <authorList>
            <person name="Metelev M."/>
            <person name="Tietz J.I."/>
            <person name="Melby J.O."/>
            <person name="Blair P.M."/>
            <person name="Zhu L."/>
            <person name="Livnat I."/>
            <person name="Severinov K."/>
            <person name="Mitchell D.A."/>
        </authorList>
    </citation>
    <scope>NUCLEOTIDE SEQUENCE [LARGE SCALE GENOMIC DNA]</scope>
    <source>
        <strain evidence="4">YIM 90003</strain>
    </source>
</reference>
<protein>
    <submittedName>
        <fullName evidence="3">Uncharacterized protein</fullName>
    </submittedName>
</protein>
<feature type="transmembrane region" description="Helical" evidence="2">
    <location>
        <begin position="36"/>
        <end position="57"/>
    </location>
</feature>
<feature type="region of interest" description="Disordered" evidence="1">
    <location>
        <begin position="1"/>
        <end position="28"/>
    </location>
</feature>
<feature type="transmembrane region" description="Helical" evidence="2">
    <location>
        <begin position="63"/>
        <end position="80"/>
    </location>
</feature>
<sequence length="85" mass="8812">MSDPYSIDPSSGPAPANTSAATPQQRSANSARTVQVLLWTLFAVCLAVNAVGSLVAMPLLLDAAFGAGALACLVAAIVHYRRTRR</sequence>
<dbReference type="STRING" id="183763.LP52_06115"/>
<keyword evidence="4" id="KW-1185">Reference proteome</keyword>
<name>A0A0C2JEJ9_9ACTN</name>
<dbReference type="AlphaFoldDB" id="A0A0C2JEJ9"/>
<gene>
    <name evidence="3" type="ORF">LP52_06115</name>
</gene>
<organism evidence="3 4">
    <name type="scientific">Streptomonospora alba</name>
    <dbReference type="NCBI Taxonomy" id="183763"/>
    <lineage>
        <taxon>Bacteria</taxon>
        <taxon>Bacillati</taxon>
        <taxon>Actinomycetota</taxon>
        <taxon>Actinomycetes</taxon>
        <taxon>Streptosporangiales</taxon>
        <taxon>Nocardiopsidaceae</taxon>
        <taxon>Streptomonospora</taxon>
    </lineage>
</organism>
<accession>A0A0C2JEJ9</accession>
<dbReference type="RefSeq" id="WP_040271420.1">
    <property type="nucleotide sequence ID" value="NZ_JROO01000009.1"/>
</dbReference>
<evidence type="ECO:0000256" key="2">
    <source>
        <dbReference type="SAM" id="Phobius"/>
    </source>
</evidence>
<keyword evidence="2" id="KW-1133">Transmembrane helix</keyword>
<dbReference type="Proteomes" id="UP000031675">
    <property type="component" value="Unassembled WGS sequence"/>
</dbReference>
<dbReference type="EMBL" id="JROO01000009">
    <property type="protein sequence ID" value="KIH99771.1"/>
    <property type="molecule type" value="Genomic_DNA"/>
</dbReference>
<keyword evidence="2" id="KW-0472">Membrane</keyword>
<feature type="compositionally biased region" description="Polar residues" evidence="1">
    <location>
        <begin position="16"/>
        <end position="28"/>
    </location>
</feature>
<evidence type="ECO:0000256" key="1">
    <source>
        <dbReference type="SAM" id="MobiDB-lite"/>
    </source>
</evidence>
<proteinExistence type="predicted"/>
<evidence type="ECO:0000313" key="3">
    <source>
        <dbReference type="EMBL" id="KIH99771.1"/>
    </source>
</evidence>